<dbReference type="InterPro" id="IPR036397">
    <property type="entry name" value="RNaseH_sf"/>
</dbReference>
<dbReference type="EMBL" id="PDKW01000037">
    <property type="protein sequence ID" value="PGH59038.1"/>
    <property type="molecule type" value="Genomic_DNA"/>
</dbReference>
<dbReference type="Gene3D" id="3.30.420.10">
    <property type="entry name" value="Ribonuclease H-like superfamily/Ribonuclease H"/>
    <property type="match status" value="1"/>
</dbReference>
<dbReference type="Pfam" id="PF22483">
    <property type="entry name" value="Mu-transpos_C_2"/>
    <property type="match status" value="1"/>
</dbReference>
<dbReference type="PANTHER" id="PTHR35004">
    <property type="entry name" value="TRANSPOSASE RV3428C-RELATED"/>
    <property type="match status" value="1"/>
</dbReference>
<dbReference type="InterPro" id="IPR017895">
    <property type="entry name" value="HTH_IS408/IS1162_type"/>
</dbReference>
<dbReference type="InterPro" id="IPR012337">
    <property type="entry name" value="RNaseH-like_sf"/>
</dbReference>
<dbReference type="InterPro" id="IPR054353">
    <property type="entry name" value="IstA-like_C"/>
</dbReference>
<evidence type="ECO:0000259" key="3">
    <source>
        <dbReference type="PROSITE" id="PS50994"/>
    </source>
</evidence>
<dbReference type="GO" id="GO:0015074">
    <property type="term" value="P:DNA integration"/>
    <property type="evidence" value="ECO:0007669"/>
    <property type="project" value="InterPro"/>
</dbReference>
<comment type="caution">
    <text evidence="4">The sequence shown here is derived from an EMBL/GenBank/DDBJ whole genome shotgun (WGS) entry which is preliminary data.</text>
</comment>
<name>A0A2B8BNB0_9PROT</name>
<dbReference type="RefSeq" id="WP_098735030.1">
    <property type="nucleotide sequence ID" value="NZ_PDKW01000037.1"/>
</dbReference>
<keyword evidence="5" id="KW-1185">Reference proteome</keyword>
<dbReference type="GO" id="GO:0003676">
    <property type="term" value="F:nucleic acid binding"/>
    <property type="evidence" value="ECO:0007669"/>
    <property type="project" value="InterPro"/>
</dbReference>
<feature type="domain" description="Integrase catalytic" evidence="3">
    <location>
        <begin position="136"/>
        <end position="318"/>
    </location>
</feature>
<organism evidence="4 5">
    <name type="scientific">Azospirillum palustre</name>
    <dbReference type="NCBI Taxonomy" id="2044885"/>
    <lineage>
        <taxon>Bacteria</taxon>
        <taxon>Pseudomonadati</taxon>
        <taxon>Pseudomonadota</taxon>
        <taxon>Alphaproteobacteria</taxon>
        <taxon>Rhodospirillales</taxon>
        <taxon>Azospirillaceae</taxon>
        <taxon>Azospirillum</taxon>
    </lineage>
</organism>
<dbReference type="InterPro" id="IPR001584">
    <property type="entry name" value="Integrase_cat-core"/>
</dbReference>
<reference evidence="5" key="1">
    <citation type="submission" date="2017-10" db="EMBL/GenBank/DDBJ databases">
        <authorList>
            <person name="Kravchenko I.K."/>
            <person name="Grouzdev D.S."/>
        </authorList>
    </citation>
    <scope>NUCLEOTIDE SEQUENCE [LARGE SCALE GENOMIC DNA]</scope>
    <source>
        <strain evidence="5">B2</strain>
    </source>
</reference>
<gene>
    <name evidence="4" type="ORF">CRT60_03385</name>
</gene>
<comment type="similarity">
    <text evidence="1">Belongs to the transposase IS21/IS408/IS1162 family.</text>
</comment>
<evidence type="ECO:0000313" key="4">
    <source>
        <dbReference type="EMBL" id="PGH59038.1"/>
    </source>
</evidence>
<proteinExistence type="inferred from homology"/>
<evidence type="ECO:0000256" key="1">
    <source>
        <dbReference type="ARBA" id="ARBA00009277"/>
    </source>
</evidence>
<evidence type="ECO:0000259" key="2">
    <source>
        <dbReference type="PROSITE" id="PS50532"/>
    </source>
</evidence>
<protein>
    <submittedName>
        <fullName evidence="4">IS21 family transposase</fullName>
    </submittedName>
</protein>
<dbReference type="AlphaFoldDB" id="A0A2B8BNB0"/>
<feature type="domain" description="HTH IS408-type" evidence="2">
    <location>
        <begin position="11"/>
        <end position="95"/>
    </location>
</feature>
<accession>A0A2B8BNB0</accession>
<dbReference type="PANTHER" id="PTHR35004:SF8">
    <property type="entry name" value="TRANSPOSASE RV3428C-RELATED"/>
    <property type="match status" value="1"/>
</dbReference>
<evidence type="ECO:0000313" key="5">
    <source>
        <dbReference type="Proteomes" id="UP000225379"/>
    </source>
</evidence>
<dbReference type="NCBIfam" id="NF033546">
    <property type="entry name" value="transpos_IS21"/>
    <property type="match status" value="1"/>
</dbReference>
<sequence length="515" mass="58327">MPALRLSMRQIRELFRLKFGSLLPTSDRQIAAQLGVARSTVAEYLERAHVAGLSWPLPPDLSDAELEERLFARPNIRPGARRRPEPDWAAMHRELKRPGVTLMILWEEYRAAHPDGYGYSRFCELYREFEARLAPSMRQPHLAGDKVFVDYSGKTLPIRDPATGAVRPAQLFIAVLGASNYTYAEATWTQTLPDWIGAHVRMLEAFQGCPRLIVPDNLKSGVLKASFYDPELNRSYAHMAHAYSVGILPARPRRPRDKAKVEAGVRIAQYFILGRLRNLPFFSLAEANGAIDRVLEDLNTRPQRRLGLSRRELFEQLDRPALRPLPDTPYEYAEWKLVRVGPDYHVEVAGFYYSVPAALIRQQIDARLTATTVEFFHRGQRVAAHARRHGGERHSTVPEHMPAAHRRYAEWSPERFERDAGDLGPNTVALIRAILASRPHPEQGFRTCRGVLKLFRGPNRARAEAVSARALEIGATTADSIASILRNNLDRVRSTARPEAPALDHANIRGSRYFH</sequence>
<dbReference type="PROSITE" id="PS50994">
    <property type="entry name" value="INTEGRASE"/>
    <property type="match status" value="1"/>
</dbReference>
<dbReference type="SUPFAM" id="SSF53098">
    <property type="entry name" value="Ribonuclease H-like"/>
    <property type="match status" value="1"/>
</dbReference>
<dbReference type="Proteomes" id="UP000225379">
    <property type="component" value="Unassembled WGS sequence"/>
</dbReference>
<dbReference type="PROSITE" id="PS50532">
    <property type="entry name" value="HTH_IS408"/>
    <property type="match status" value="1"/>
</dbReference>